<dbReference type="Proteomes" id="UP000593579">
    <property type="component" value="Unassembled WGS sequence"/>
</dbReference>
<organism evidence="1 2">
    <name type="scientific">Gossypium gossypioides</name>
    <name type="common">Mexican cotton</name>
    <name type="synonym">Selera gossypioides</name>
    <dbReference type="NCBI Taxonomy" id="34282"/>
    <lineage>
        <taxon>Eukaryota</taxon>
        <taxon>Viridiplantae</taxon>
        <taxon>Streptophyta</taxon>
        <taxon>Embryophyta</taxon>
        <taxon>Tracheophyta</taxon>
        <taxon>Spermatophyta</taxon>
        <taxon>Magnoliopsida</taxon>
        <taxon>eudicotyledons</taxon>
        <taxon>Gunneridae</taxon>
        <taxon>Pentapetalae</taxon>
        <taxon>rosids</taxon>
        <taxon>malvids</taxon>
        <taxon>Malvales</taxon>
        <taxon>Malvaceae</taxon>
        <taxon>Malvoideae</taxon>
        <taxon>Gossypium</taxon>
    </lineage>
</organism>
<sequence>MKLSQENTFAVQGYNIYERNSNVLTNIFQKHPRIDNKFFYLGVQILRTHYLP</sequence>
<name>A0A7J9BIC8_GOSGO</name>
<dbReference type="AlphaFoldDB" id="A0A7J9BIC8"/>
<evidence type="ECO:0000313" key="2">
    <source>
        <dbReference type="Proteomes" id="UP000593579"/>
    </source>
</evidence>
<gene>
    <name evidence="1" type="ORF">Gogos_019721</name>
</gene>
<dbReference type="EMBL" id="JABEZY010000003">
    <property type="protein sequence ID" value="MBA0735920.1"/>
    <property type="molecule type" value="Genomic_DNA"/>
</dbReference>
<evidence type="ECO:0000313" key="1">
    <source>
        <dbReference type="EMBL" id="MBA0735920.1"/>
    </source>
</evidence>
<comment type="caution">
    <text evidence="1">The sequence shown here is derived from an EMBL/GenBank/DDBJ whole genome shotgun (WGS) entry which is preliminary data.</text>
</comment>
<reference evidence="1 2" key="1">
    <citation type="journal article" date="2019" name="Genome Biol. Evol.">
        <title>Insights into the evolution of the New World diploid cottons (Gossypium, subgenus Houzingenia) based on genome sequencing.</title>
        <authorList>
            <person name="Grover C.E."/>
            <person name="Arick M.A. 2nd"/>
            <person name="Thrash A."/>
            <person name="Conover J.L."/>
            <person name="Sanders W.S."/>
            <person name="Peterson D.G."/>
            <person name="Frelichowski J.E."/>
            <person name="Scheffler J.A."/>
            <person name="Scheffler B.E."/>
            <person name="Wendel J.F."/>
        </authorList>
    </citation>
    <scope>NUCLEOTIDE SEQUENCE [LARGE SCALE GENOMIC DNA]</scope>
    <source>
        <strain evidence="1">5</strain>
        <tissue evidence="1">Leaf</tissue>
    </source>
</reference>
<protein>
    <submittedName>
        <fullName evidence="1">Uncharacterized protein</fullName>
    </submittedName>
</protein>
<accession>A0A7J9BIC8</accession>
<proteinExistence type="predicted"/>
<dbReference type="OrthoDB" id="971105at2759"/>
<keyword evidence="2" id="KW-1185">Reference proteome</keyword>